<dbReference type="PANTHER" id="PTHR48090:SF3">
    <property type="entry name" value="UNDECAPRENYL-PHOSPHATE 4-DEOXY-4-FORMAMIDO-L-ARABINOSE TRANSFERASE"/>
    <property type="match status" value="1"/>
</dbReference>
<dbReference type="SUPFAM" id="SSF53448">
    <property type="entry name" value="Nucleotide-diphospho-sugar transferases"/>
    <property type="match status" value="1"/>
</dbReference>
<organism evidence="9 10">
    <name type="scientific">Dyadobacter pollutisoli</name>
    <dbReference type="NCBI Taxonomy" id="2910158"/>
    <lineage>
        <taxon>Bacteria</taxon>
        <taxon>Pseudomonadati</taxon>
        <taxon>Bacteroidota</taxon>
        <taxon>Cytophagia</taxon>
        <taxon>Cytophagales</taxon>
        <taxon>Spirosomataceae</taxon>
        <taxon>Dyadobacter</taxon>
    </lineage>
</organism>
<name>A0A9E8SL73_9BACT</name>
<keyword evidence="6" id="KW-1133">Transmembrane helix</keyword>
<dbReference type="GO" id="GO:0009103">
    <property type="term" value="P:lipopolysaccharide biosynthetic process"/>
    <property type="evidence" value="ECO:0007669"/>
    <property type="project" value="UniProtKB-KW"/>
</dbReference>
<protein>
    <submittedName>
        <fullName evidence="9">Glycosyltransferase</fullName>
        <ecNumber evidence="9">2.4.-.-</ecNumber>
    </submittedName>
</protein>
<proteinExistence type="predicted"/>
<evidence type="ECO:0000313" key="9">
    <source>
        <dbReference type="EMBL" id="WAC12723.1"/>
    </source>
</evidence>
<dbReference type="GO" id="GO:0005886">
    <property type="term" value="C:plasma membrane"/>
    <property type="evidence" value="ECO:0007669"/>
    <property type="project" value="TreeGrafter"/>
</dbReference>
<dbReference type="KEGG" id="dpf:ON006_01910"/>
<feature type="domain" description="Glycosyltransferase 2-like" evidence="8">
    <location>
        <begin position="3"/>
        <end position="160"/>
    </location>
</feature>
<dbReference type="InterPro" id="IPR050256">
    <property type="entry name" value="Glycosyltransferase_2"/>
</dbReference>
<evidence type="ECO:0000256" key="7">
    <source>
        <dbReference type="ARBA" id="ARBA00023136"/>
    </source>
</evidence>
<evidence type="ECO:0000256" key="6">
    <source>
        <dbReference type="ARBA" id="ARBA00022989"/>
    </source>
</evidence>
<dbReference type="PANTHER" id="PTHR48090">
    <property type="entry name" value="UNDECAPRENYL-PHOSPHATE 4-DEOXY-4-FORMAMIDO-L-ARABINOSE TRANSFERASE-RELATED"/>
    <property type="match status" value="1"/>
</dbReference>
<dbReference type="EMBL" id="CP112998">
    <property type="protein sequence ID" value="WAC12723.1"/>
    <property type="molecule type" value="Genomic_DNA"/>
</dbReference>
<keyword evidence="4" id="KW-0812">Transmembrane</keyword>
<evidence type="ECO:0000256" key="3">
    <source>
        <dbReference type="ARBA" id="ARBA00022679"/>
    </source>
</evidence>
<evidence type="ECO:0000256" key="5">
    <source>
        <dbReference type="ARBA" id="ARBA00022985"/>
    </source>
</evidence>
<keyword evidence="1" id="KW-1003">Cell membrane</keyword>
<dbReference type="GO" id="GO:0016757">
    <property type="term" value="F:glycosyltransferase activity"/>
    <property type="evidence" value="ECO:0007669"/>
    <property type="project" value="UniProtKB-KW"/>
</dbReference>
<evidence type="ECO:0000259" key="8">
    <source>
        <dbReference type="Pfam" id="PF00535"/>
    </source>
</evidence>
<reference evidence="9" key="1">
    <citation type="submission" date="2022-11" db="EMBL/GenBank/DDBJ databases">
        <title>Dyadobacter pollutisoli sp. nov., isolated from plastic dumped soil.</title>
        <authorList>
            <person name="Kim J.M."/>
            <person name="Kim K.R."/>
            <person name="Lee J.K."/>
            <person name="Hao L."/>
            <person name="Jeon C.O."/>
        </authorList>
    </citation>
    <scope>NUCLEOTIDE SEQUENCE</scope>
    <source>
        <strain evidence="9">U1</strain>
    </source>
</reference>
<dbReference type="InterPro" id="IPR001173">
    <property type="entry name" value="Glyco_trans_2-like"/>
</dbReference>
<keyword evidence="5" id="KW-0448">Lipopolysaccharide biosynthesis</keyword>
<dbReference type="Gene3D" id="3.90.550.10">
    <property type="entry name" value="Spore Coat Polysaccharide Biosynthesis Protein SpsA, Chain A"/>
    <property type="match status" value="1"/>
</dbReference>
<evidence type="ECO:0000313" key="10">
    <source>
        <dbReference type="Proteomes" id="UP001164653"/>
    </source>
</evidence>
<keyword evidence="3 9" id="KW-0808">Transferase</keyword>
<sequence length="239" mass="26808">MISIVIPVYKSASTLVELHRRLSDISAAENWKCEVIYVNDASPDYSLNVLETLTHSIDFQIINLKNNVGQSSALLVGMLFAKHDLIATMDADLQDEPEKLPELVRSLKQSTDVIFAKRKGSYESGGRLFTSFLFKGLVHVFSGQRIPMNAGLFMVIRKKAALLLLPFLPQSPYLIGLIANAKLTCDSIVIDRRENQFGESSYTFKKRLVVAKRFFGTLKLRPTISLSEVTEWVNLNLLA</sequence>
<dbReference type="EC" id="2.4.-.-" evidence="9"/>
<dbReference type="AlphaFoldDB" id="A0A9E8SL73"/>
<keyword evidence="2 9" id="KW-0328">Glycosyltransferase</keyword>
<dbReference type="Pfam" id="PF00535">
    <property type="entry name" value="Glycos_transf_2"/>
    <property type="match status" value="1"/>
</dbReference>
<dbReference type="InterPro" id="IPR029044">
    <property type="entry name" value="Nucleotide-diphossugar_trans"/>
</dbReference>
<keyword evidence="7" id="KW-0472">Membrane</keyword>
<evidence type="ECO:0000256" key="4">
    <source>
        <dbReference type="ARBA" id="ARBA00022692"/>
    </source>
</evidence>
<accession>A0A9E8SL73</accession>
<dbReference type="Proteomes" id="UP001164653">
    <property type="component" value="Chromosome"/>
</dbReference>
<keyword evidence="10" id="KW-1185">Reference proteome</keyword>
<gene>
    <name evidence="9" type="ORF">ON006_01910</name>
</gene>
<evidence type="ECO:0000256" key="1">
    <source>
        <dbReference type="ARBA" id="ARBA00022475"/>
    </source>
</evidence>
<evidence type="ECO:0000256" key="2">
    <source>
        <dbReference type="ARBA" id="ARBA00022676"/>
    </source>
</evidence>
<dbReference type="RefSeq" id="WP_244823423.1">
    <property type="nucleotide sequence ID" value="NZ_CP112998.1"/>
</dbReference>